<keyword evidence="6" id="KW-0028">Amino-acid biosynthesis</keyword>
<feature type="domain" description="Glutamine amidotransferase type-2" evidence="9">
    <location>
        <begin position="2"/>
        <end position="214"/>
    </location>
</feature>
<evidence type="ECO:0000256" key="5">
    <source>
        <dbReference type="ARBA" id="ARBA00022840"/>
    </source>
</evidence>
<keyword evidence="4" id="KW-0547">Nucleotide-binding</keyword>
<keyword evidence="7" id="KW-0315">Glutamine amidotransferase</keyword>
<accession>A0ABX3VLC5</accession>
<dbReference type="SUPFAM" id="SSF56235">
    <property type="entry name" value="N-terminal nucleophile aminohydrolases (Ntn hydrolases)"/>
    <property type="match status" value="1"/>
</dbReference>
<dbReference type="InterPro" id="IPR017932">
    <property type="entry name" value="GATase_2_dom"/>
</dbReference>
<evidence type="ECO:0000313" key="10">
    <source>
        <dbReference type="EMBL" id="ORW30575.1"/>
    </source>
</evidence>
<reference evidence="10 11" key="1">
    <citation type="journal article" date="2015" name="Emerg. Microbes Infect.">
        <title>Characterization of 17 strains belonging to the Mycobacterium simiae complex and description of Mycobacterium paraense sp. nov.</title>
        <authorList>
            <person name="Fusco da Costa A.R."/>
            <person name="Fedrizzi T."/>
            <person name="Lopes M.L."/>
            <person name="Pecorari M."/>
            <person name="Oliveira da Costa W.L."/>
            <person name="Giacobazzi E."/>
            <person name="da Costa Bahia J.R."/>
            <person name="De Sanctis V."/>
            <person name="Batista Lima K.V."/>
            <person name="Bertorelli R."/>
            <person name="Grottola A."/>
            <person name="Fabio A."/>
            <person name="Mariottini A."/>
            <person name="Ferretti P."/>
            <person name="Di Leva F."/>
            <person name="Fregni Serpini G."/>
            <person name="Tagliazucchi S."/>
            <person name="Rumpianesi F."/>
            <person name="Jousson O."/>
            <person name="Segata N."/>
            <person name="Tortoli E."/>
        </authorList>
    </citation>
    <scope>NUCLEOTIDE SEQUENCE [LARGE SCALE GENOMIC DNA]</scope>
    <source>
        <strain evidence="10 11">FI-07156</strain>
    </source>
</reference>
<gene>
    <name evidence="10" type="ORF">AWB91_20120</name>
</gene>
<keyword evidence="5" id="KW-0067">ATP-binding</keyword>
<dbReference type="NCBIfam" id="TIGR01536">
    <property type="entry name" value="asn_synth_AEB"/>
    <property type="match status" value="1"/>
</dbReference>
<dbReference type="PANTHER" id="PTHR43284">
    <property type="entry name" value="ASPARAGINE SYNTHETASE (GLUTAMINE-HYDROLYZING)"/>
    <property type="match status" value="1"/>
</dbReference>
<dbReference type="InterPro" id="IPR017535">
    <property type="entry name" value="Asparagine_synth"/>
</dbReference>
<dbReference type="PROSITE" id="PS51278">
    <property type="entry name" value="GATASE_TYPE_2"/>
    <property type="match status" value="1"/>
</dbReference>
<dbReference type="Pfam" id="PF00733">
    <property type="entry name" value="Asn_synthase"/>
    <property type="match status" value="1"/>
</dbReference>
<protein>
    <recommendedName>
        <fullName evidence="3">asparagine synthase (glutamine-hydrolyzing)</fullName>
        <ecNumber evidence="3">6.3.5.4</ecNumber>
    </recommendedName>
</protein>
<dbReference type="Pfam" id="PF13537">
    <property type="entry name" value="GATase_7"/>
    <property type="match status" value="1"/>
</dbReference>
<proteinExistence type="inferred from homology"/>
<dbReference type="SUPFAM" id="SSF52402">
    <property type="entry name" value="Adenine nucleotide alpha hydrolases-like"/>
    <property type="match status" value="1"/>
</dbReference>
<dbReference type="EMBL" id="LQPK01000017">
    <property type="protein sequence ID" value="ORW30575.1"/>
    <property type="molecule type" value="Genomic_DNA"/>
</dbReference>
<evidence type="ECO:0000256" key="2">
    <source>
        <dbReference type="ARBA" id="ARBA00005752"/>
    </source>
</evidence>
<dbReference type="CDD" id="cd00712">
    <property type="entry name" value="AsnB"/>
    <property type="match status" value="1"/>
</dbReference>
<comment type="similarity">
    <text evidence="2">Belongs to the asparagine synthetase family.</text>
</comment>
<evidence type="ECO:0000256" key="3">
    <source>
        <dbReference type="ARBA" id="ARBA00012737"/>
    </source>
</evidence>
<name>A0ABX3VLC5_9MYCO</name>
<dbReference type="InterPro" id="IPR014729">
    <property type="entry name" value="Rossmann-like_a/b/a_fold"/>
</dbReference>
<dbReference type="InterPro" id="IPR001962">
    <property type="entry name" value="Asn_synthase"/>
</dbReference>
<keyword evidence="6" id="KW-0061">Asparagine biosynthesis</keyword>
<dbReference type="Gene3D" id="3.40.50.620">
    <property type="entry name" value="HUPs"/>
    <property type="match status" value="1"/>
</dbReference>
<evidence type="ECO:0000256" key="4">
    <source>
        <dbReference type="ARBA" id="ARBA00022741"/>
    </source>
</evidence>
<dbReference type="NCBIfam" id="TIGR03104">
    <property type="entry name" value="trio_amidotrans"/>
    <property type="match status" value="1"/>
</dbReference>
<organism evidence="10 11">
    <name type="scientific">Mycobacterium paraense</name>
    <dbReference type="NCBI Taxonomy" id="767916"/>
    <lineage>
        <taxon>Bacteria</taxon>
        <taxon>Bacillati</taxon>
        <taxon>Actinomycetota</taxon>
        <taxon>Actinomycetes</taxon>
        <taxon>Mycobacteriales</taxon>
        <taxon>Mycobacteriaceae</taxon>
        <taxon>Mycobacterium</taxon>
        <taxon>Mycobacterium simiae complex</taxon>
    </lineage>
</organism>
<dbReference type="InterPro" id="IPR029055">
    <property type="entry name" value="Ntn_hydrolases_N"/>
</dbReference>
<dbReference type="InterPro" id="IPR033738">
    <property type="entry name" value="AsnB_N"/>
</dbReference>
<evidence type="ECO:0000259" key="9">
    <source>
        <dbReference type="PROSITE" id="PS51278"/>
    </source>
</evidence>
<comment type="pathway">
    <text evidence="1">Amino-acid biosynthesis; L-asparagine biosynthesis; L-asparagine from L-aspartate (L-Gln route): step 1/1.</text>
</comment>
<comment type="catalytic activity">
    <reaction evidence="8">
        <text>L-aspartate + L-glutamine + ATP + H2O = L-asparagine + L-glutamate + AMP + diphosphate + H(+)</text>
        <dbReference type="Rhea" id="RHEA:12228"/>
        <dbReference type="ChEBI" id="CHEBI:15377"/>
        <dbReference type="ChEBI" id="CHEBI:15378"/>
        <dbReference type="ChEBI" id="CHEBI:29985"/>
        <dbReference type="ChEBI" id="CHEBI:29991"/>
        <dbReference type="ChEBI" id="CHEBI:30616"/>
        <dbReference type="ChEBI" id="CHEBI:33019"/>
        <dbReference type="ChEBI" id="CHEBI:58048"/>
        <dbReference type="ChEBI" id="CHEBI:58359"/>
        <dbReference type="ChEBI" id="CHEBI:456215"/>
        <dbReference type="EC" id="6.3.5.4"/>
    </reaction>
</comment>
<dbReference type="RefSeq" id="WP_085101198.1">
    <property type="nucleotide sequence ID" value="NZ_LQPK01000017.1"/>
</dbReference>
<evidence type="ECO:0000256" key="1">
    <source>
        <dbReference type="ARBA" id="ARBA00005187"/>
    </source>
</evidence>
<dbReference type="EC" id="6.3.5.4" evidence="3"/>
<dbReference type="Gene3D" id="3.60.20.10">
    <property type="entry name" value="Glutamine Phosphoribosylpyrophosphate, subunit 1, domain 1"/>
    <property type="match status" value="1"/>
</dbReference>
<dbReference type="PANTHER" id="PTHR43284:SF1">
    <property type="entry name" value="ASPARAGINE SYNTHETASE"/>
    <property type="match status" value="1"/>
</dbReference>
<dbReference type="CDD" id="cd01991">
    <property type="entry name" value="Asn_synthase_B_C"/>
    <property type="match status" value="1"/>
</dbReference>
<dbReference type="InterPro" id="IPR006426">
    <property type="entry name" value="Asn_synth_AEB"/>
</dbReference>
<sequence>MCGLTGEVRLDGRVPDLAAVSAMAAVMAPRGPDAAGAWSQGRAALGHRRLRIIDLTEAGAQPMFDAELGLTIAWNGCIYNYQELRRELAGHGYRFFSHSDTEVLLKAYHRWGDDFVSHLHGMFAFAIVERDSGRVLLGRDRLGIKPLYLTEDAHRIRFASTLPALLAGGGVDTRIDPVALHHYMTFHSVVPAPLTILRGVRKVPPGSLVAIEPDGRRTTTTYWSPDFSRREDRADWSERDWEDAVLSALRVAVERRLVADVPVGCLLSGGVDSSLIVGLLAEAGQHGLSTFSIGFESAGGVEGDEFRWSDIIAKRFDTDHHQIRIGTDRMLPALDGAIGAMSEPMVSHDCVAFYLLSQEVARHVKVVQSGQGADEVFAGYHWYPPMGSPAAATLRGAVAEYRGAFFDRDALGVRDLLGPAYFAEGDPSERFVSEHLARAGAETGIDRALRLDTTVMLVDDPVKRVDNMTMAWGLEGRVPFLDHELVELAATCPPELKIAHEGKGVLKQAARRVIPSEVIDRPKGYFPVPALTHLEGPYLELVRDALYAPVAKERGLFNAEAVDALLADPNGKLTPLRGNELWQIALLELWLQRHGVTGQAA</sequence>
<evidence type="ECO:0000313" key="11">
    <source>
        <dbReference type="Proteomes" id="UP000193801"/>
    </source>
</evidence>
<keyword evidence="11" id="KW-1185">Reference proteome</keyword>
<evidence type="ECO:0000256" key="7">
    <source>
        <dbReference type="ARBA" id="ARBA00022962"/>
    </source>
</evidence>
<dbReference type="InterPro" id="IPR051786">
    <property type="entry name" value="ASN_synthetase/amidase"/>
</dbReference>
<dbReference type="Proteomes" id="UP000193801">
    <property type="component" value="Unassembled WGS sequence"/>
</dbReference>
<evidence type="ECO:0000256" key="6">
    <source>
        <dbReference type="ARBA" id="ARBA00022888"/>
    </source>
</evidence>
<dbReference type="PIRSF" id="PIRSF001589">
    <property type="entry name" value="Asn_synthetase_glu-h"/>
    <property type="match status" value="1"/>
</dbReference>
<evidence type="ECO:0000256" key="8">
    <source>
        <dbReference type="ARBA" id="ARBA00048741"/>
    </source>
</evidence>
<comment type="caution">
    <text evidence="10">The sequence shown here is derived from an EMBL/GenBank/DDBJ whole genome shotgun (WGS) entry which is preliminary data.</text>
</comment>